<dbReference type="GO" id="GO:0003676">
    <property type="term" value="F:nucleic acid binding"/>
    <property type="evidence" value="ECO:0007669"/>
    <property type="project" value="InterPro"/>
</dbReference>
<feature type="domain" description="CCHC-type" evidence="3">
    <location>
        <begin position="192"/>
        <end position="207"/>
    </location>
</feature>
<evidence type="ECO:0000313" key="4">
    <source>
        <dbReference type="EMBL" id="EHS62651.1"/>
    </source>
</evidence>
<gene>
    <name evidence="4" type="ORF">PGTG_21159</name>
</gene>
<proteinExistence type="predicted"/>
<evidence type="ECO:0000256" key="2">
    <source>
        <dbReference type="PROSITE-ProRule" id="PRU00047"/>
    </source>
</evidence>
<keyword evidence="2" id="KW-0863">Zinc-finger</keyword>
<protein>
    <recommendedName>
        <fullName evidence="3">CCHC-type domain-containing protein</fullName>
    </recommendedName>
</protein>
<name>H6QQJ9_PUCGT</name>
<organism evidence="4 5">
    <name type="scientific">Puccinia graminis f. sp. tritici (strain CRL 75-36-700-3 / race SCCL)</name>
    <name type="common">Black stem rust fungus</name>
    <dbReference type="NCBI Taxonomy" id="418459"/>
    <lineage>
        <taxon>Eukaryota</taxon>
        <taxon>Fungi</taxon>
        <taxon>Dikarya</taxon>
        <taxon>Basidiomycota</taxon>
        <taxon>Pucciniomycotina</taxon>
        <taxon>Pucciniomycetes</taxon>
        <taxon>Pucciniales</taxon>
        <taxon>Pucciniaceae</taxon>
        <taxon>Puccinia</taxon>
    </lineage>
</organism>
<dbReference type="SMART" id="SM00343">
    <property type="entry name" value="ZnF_C2HC"/>
    <property type="match status" value="1"/>
</dbReference>
<dbReference type="Pfam" id="PF00098">
    <property type="entry name" value="zf-CCHC"/>
    <property type="match status" value="1"/>
</dbReference>
<dbReference type="GeneID" id="13541288"/>
<reference evidence="5" key="1">
    <citation type="journal article" date="2011" name="Proc. Natl. Acad. Sci. U.S.A.">
        <title>Obligate biotrophy features unraveled by the genomic analysis of rust fungi.</title>
        <authorList>
            <person name="Duplessis S."/>
            <person name="Cuomo C.A."/>
            <person name="Lin Y.-C."/>
            <person name="Aerts A."/>
            <person name="Tisserant E."/>
            <person name="Veneault-Fourrey C."/>
            <person name="Joly D.L."/>
            <person name="Hacquard S."/>
            <person name="Amselem J."/>
            <person name="Cantarel B.L."/>
            <person name="Chiu R."/>
            <person name="Coutinho P.M."/>
            <person name="Feau N."/>
            <person name="Field M."/>
            <person name="Frey P."/>
            <person name="Gelhaye E."/>
            <person name="Goldberg J."/>
            <person name="Grabherr M.G."/>
            <person name="Kodira C.D."/>
            <person name="Kohler A."/>
            <person name="Kuees U."/>
            <person name="Lindquist E.A."/>
            <person name="Lucas S.M."/>
            <person name="Mago R."/>
            <person name="Mauceli E."/>
            <person name="Morin E."/>
            <person name="Murat C."/>
            <person name="Pangilinan J.L."/>
            <person name="Park R."/>
            <person name="Pearson M."/>
            <person name="Quesneville H."/>
            <person name="Rouhier N."/>
            <person name="Sakthikumar S."/>
            <person name="Salamov A.A."/>
            <person name="Schmutz J."/>
            <person name="Selles B."/>
            <person name="Shapiro H."/>
            <person name="Tanguay P."/>
            <person name="Tuskan G.A."/>
            <person name="Henrissat B."/>
            <person name="Van de Peer Y."/>
            <person name="Rouze P."/>
            <person name="Ellis J.G."/>
            <person name="Dodds P.N."/>
            <person name="Schein J.E."/>
            <person name="Zhong S."/>
            <person name="Hamelin R.C."/>
            <person name="Grigoriev I.V."/>
            <person name="Szabo L.J."/>
            <person name="Martin F."/>
        </authorList>
    </citation>
    <scope>NUCLEOTIDE SEQUENCE [LARGE SCALE GENOMIC DNA]</scope>
    <source>
        <strain evidence="5">CRL 75-36-700-3 / race SCCL</strain>
    </source>
</reference>
<dbReference type="AlphaFoldDB" id="H6QQJ9"/>
<dbReference type="InParanoid" id="H6QQJ9"/>
<accession>H6QQJ9</accession>
<keyword evidence="2" id="KW-0862">Zinc</keyword>
<dbReference type="HOGENOM" id="CLU_054434_0_0_1"/>
<dbReference type="InterPro" id="IPR036875">
    <property type="entry name" value="Znf_CCHC_sf"/>
</dbReference>
<dbReference type="SUPFAM" id="SSF57756">
    <property type="entry name" value="Retrovirus zinc finger-like domains"/>
    <property type="match status" value="1"/>
</dbReference>
<dbReference type="KEGG" id="pgr:PGTG_21159"/>
<keyword evidence="1" id="KW-0507">mRNA processing</keyword>
<dbReference type="OrthoDB" id="2802833at2759"/>
<dbReference type="Gene3D" id="4.10.60.10">
    <property type="entry name" value="Zinc finger, CCHC-type"/>
    <property type="match status" value="1"/>
</dbReference>
<dbReference type="GO" id="GO:0008270">
    <property type="term" value="F:zinc ion binding"/>
    <property type="evidence" value="ECO:0007669"/>
    <property type="project" value="UniProtKB-KW"/>
</dbReference>
<evidence type="ECO:0000256" key="1">
    <source>
        <dbReference type="ARBA" id="ARBA00022664"/>
    </source>
</evidence>
<evidence type="ECO:0000313" key="5">
    <source>
        <dbReference type="Proteomes" id="UP000008783"/>
    </source>
</evidence>
<dbReference type="PROSITE" id="PS50158">
    <property type="entry name" value="ZF_CCHC"/>
    <property type="match status" value="1"/>
</dbReference>
<dbReference type="VEuPathDB" id="FungiDB:PGTG_21159"/>
<keyword evidence="2" id="KW-0479">Metal-binding</keyword>
<sequence length="257" mass="28247">MSPLPYEGHIQSLQSTRTSERGYNPEDSAADWDALSDVARSTIKLTLLVDLAIRYKDVKPANTLFKTICNAYEKNTRARRLLLEDNFWTARHDPSAPIAKWIARVRTAASDLKSVKLTPADQQICDRLLQGLDDSWKTIRDHLVYSPNEVSLDDAIGALEAHEVSTTASLDHSASDPVFSASAAKTKTRVGCYNCGQRGHHSSNCPNPSLKNKTKAKANLVETWAGAVTAVPLGSYGSNEDNNDDDSFDDEIDVVWG</sequence>
<dbReference type="EMBL" id="DS178272">
    <property type="protein sequence ID" value="EHS62651.1"/>
    <property type="molecule type" value="Genomic_DNA"/>
</dbReference>
<dbReference type="GO" id="GO:0006397">
    <property type="term" value="P:mRNA processing"/>
    <property type="evidence" value="ECO:0007669"/>
    <property type="project" value="UniProtKB-KW"/>
</dbReference>
<dbReference type="Proteomes" id="UP000008783">
    <property type="component" value="Unassembled WGS sequence"/>
</dbReference>
<dbReference type="Pfam" id="PF14223">
    <property type="entry name" value="Retrotran_gag_2"/>
    <property type="match status" value="1"/>
</dbReference>
<evidence type="ECO:0000259" key="3">
    <source>
        <dbReference type="PROSITE" id="PS50158"/>
    </source>
</evidence>
<keyword evidence="5" id="KW-1185">Reference proteome</keyword>
<dbReference type="InterPro" id="IPR001878">
    <property type="entry name" value="Znf_CCHC"/>
</dbReference>
<dbReference type="RefSeq" id="XP_003890197.1">
    <property type="nucleotide sequence ID" value="XM_003890148.1"/>
</dbReference>